<dbReference type="Proteomes" id="UP000005824">
    <property type="component" value="Unassembled WGS sequence"/>
</dbReference>
<reference evidence="1 2" key="1">
    <citation type="journal article" date="2011" name="J. Bacteriol.">
        <title>Genome sequence of Chthoniobacter flavus Ellin428, an aerobic heterotrophic soil bacterium.</title>
        <authorList>
            <person name="Kant R."/>
            <person name="van Passel M.W."/>
            <person name="Palva A."/>
            <person name="Lucas S."/>
            <person name="Lapidus A."/>
            <person name="Glavina Del Rio T."/>
            <person name="Dalin E."/>
            <person name="Tice H."/>
            <person name="Bruce D."/>
            <person name="Goodwin L."/>
            <person name="Pitluck S."/>
            <person name="Larimer F.W."/>
            <person name="Land M.L."/>
            <person name="Hauser L."/>
            <person name="Sangwan P."/>
            <person name="de Vos W.M."/>
            <person name="Janssen P.H."/>
            <person name="Smidt H."/>
        </authorList>
    </citation>
    <scope>NUCLEOTIDE SEQUENCE [LARGE SCALE GENOMIC DNA]</scope>
    <source>
        <strain evidence="1 2">Ellin428</strain>
    </source>
</reference>
<dbReference type="AlphaFoldDB" id="B4CUE4"/>
<evidence type="ECO:0000313" key="2">
    <source>
        <dbReference type="Proteomes" id="UP000005824"/>
    </source>
</evidence>
<dbReference type="InParanoid" id="B4CUE4"/>
<dbReference type="RefSeq" id="WP_006977634.1">
    <property type="nucleotide sequence ID" value="NZ_ABVL01000001.1"/>
</dbReference>
<comment type="caution">
    <text evidence="1">The sequence shown here is derived from an EMBL/GenBank/DDBJ whole genome shotgun (WGS) entry which is preliminary data.</text>
</comment>
<evidence type="ECO:0000313" key="1">
    <source>
        <dbReference type="EMBL" id="EDY22182.1"/>
    </source>
</evidence>
<sequence precursor="true">MIASRRAFLGSVLLTSAASIWTPLLFAEERPPIRVAAIGGMTMTGMWQELATKFEADTGWKTLLVITGPKDVLSAPFKRGEIDLLTMHSADKTTDLVADGYGVNLRPWARNEHTIVGPPSDPAGIRGMKDGAAALKKIAAAHAPFVDFYGPGSREITHKLWQRAGLKPEGDWLLKDESDLPENIVAFAEKKQAYVVVGRLPITYGKMALGKMEVLVQGDPEMRRTYVVVEVNPQKFPQANAAGARVLADWLTGDPGQKFLLDYGRKAPGGIPLYHPIHVPGEEEGVKGISNQ</sequence>
<accession>B4CUE4</accession>
<keyword evidence="2" id="KW-1185">Reference proteome</keyword>
<dbReference type="eggNOG" id="COG2998">
    <property type="taxonomic scope" value="Bacteria"/>
</dbReference>
<protein>
    <submittedName>
        <fullName evidence="1">Tungstate ABC transporter permease</fullName>
    </submittedName>
</protein>
<dbReference type="InterPro" id="IPR052738">
    <property type="entry name" value="ABC-Tungstate_binding"/>
</dbReference>
<name>B4CUE4_9BACT</name>
<gene>
    <name evidence="1" type="ORF">CfE428DRAFT_0307</name>
</gene>
<dbReference type="Pfam" id="PF13531">
    <property type="entry name" value="SBP_bac_11"/>
    <property type="match status" value="1"/>
</dbReference>
<dbReference type="PANTHER" id="PTHR37945">
    <property type="entry name" value="EXTRACELLULAR TUNGSTATE BINDING PROTEIN"/>
    <property type="match status" value="1"/>
</dbReference>
<organism evidence="1 2">
    <name type="scientific">Chthoniobacter flavus Ellin428</name>
    <dbReference type="NCBI Taxonomy" id="497964"/>
    <lineage>
        <taxon>Bacteria</taxon>
        <taxon>Pseudomonadati</taxon>
        <taxon>Verrucomicrobiota</taxon>
        <taxon>Spartobacteria</taxon>
        <taxon>Chthoniobacterales</taxon>
        <taxon>Chthoniobacteraceae</taxon>
        <taxon>Chthoniobacter</taxon>
    </lineage>
</organism>
<dbReference type="STRING" id="497964.CfE428DRAFT_0307"/>
<dbReference type="Gene3D" id="3.40.190.10">
    <property type="entry name" value="Periplasmic binding protein-like II"/>
    <property type="match status" value="2"/>
</dbReference>
<dbReference type="EMBL" id="ABVL01000001">
    <property type="protein sequence ID" value="EDY22182.1"/>
    <property type="molecule type" value="Genomic_DNA"/>
</dbReference>
<proteinExistence type="predicted"/>
<dbReference type="SUPFAM" id="SSF53850">
    <property type="entry name" value="Periplasmic binding protein-like II"/>
    <property type="match status" value="1"/>
</dbReference>
<dbReference type="PANTHER" id="PTHR37945:SF1">
    <property type="entry name" value="EXTRACELLULAR TUNGSTATE BINDING PROTEIN"/>
    <property type="match status" value="1"/>
</dbReference>